<gene>
    <name evidence="1" type="ORF">METZ01_LOCUS55829</name>
</gene>
<protein>
    <recommendedName>
        <fullName evidence="2">DUF3310 domain-containing protein</fullName>
    </recommendedName>
</protein>
<proteinExistence type="predicted"/>
<evidence type="ECO:0000313" key="1">
    <source>
        <dbReference type="EMBL" id="SVA02975.1"/>
    </source>
</evidence>
<organism evidence="1">
    <name type="scientific">marine metagenome</name>
    <dbReference type="NCBI Taxonomy" id="408172"/>
    <lineage>
        <taxon>unclassified sequences</taxon>
        <taxon>metagenomes</taxon>
        <taxon>ecological metagenomes</taxon>
    </lineage>
</organism>
<dbReference type="AlphaFoldDB" id="A0A381SFX7"/>
<dbReference type="EMBL" id="UINC01003062">
    <property type="protein sequence ID" value="SVA02975.1"/>
    <property type="molecule type" value="Genomic_DNA"/>
</dbReference>
<reference evidence="1" key="1">
    <citation type="submission" date="2018-05" db="EMBL/GenBank/DDBJ databases">
        <authorList>
            <person name="Lanie J.A."/>
            <person name="Ng W.-L."/>
            <person name="Kazmierczak K.M."/>
            <person name="Andrzejewski T.M."/>
            <person name="Davidsen T.M."/>
            <person name="Wayne K.J."/>
            <person name="Tettelin H."/>
            <person name="Glass J.I."/>
            <person name="Rusch D."/>
            <person name="Podicherti R."/>
            <person name="Tsui H.-C.T."/>
            <person name="Winkler M.E."/>
        </authorList>
    </citation>
    <scope>NUCLEOTIDE SEQUENCE</scope>
</reference>
<name>A0A381SFX7_9ZZZZ</name>
<evidence type="ECO:0008006" key="2">
    <source>
        <dbReference type="Google" id="ProtNLM"/>
    </source>
</evidence>
<accession>A0A381SFX7</accession>
<sequence length="67" mass="7900">MVEAFGENQTATYCKLNAFKYLWRAGIKQFMDNGDQDIKKAIWYLKFAIGEDPRAETREEEVPRETH</sequence>